<gene>
    <name evidence="1" type="ORF">HINF_LOCUS1343</name>
</gene>
<name>A0ABP1GHM3_9EUKA</name>
<evidence type="ECO:0000313" key="1">
    <source>
        <dbReference type="EMBL" id="CAL5971403.1"/>
    </source>
</evidence>
<protein>
    <submittedName>
        <fullName evidence="1">Hypothetical_protein</fullName>
    </submittedName>
</protein>
<comment type="caution">
    <text evidence="1">The sequence shown here is derived from an EMBL/GenBank/DDBJ whole genome shotgun (WGS) entry which is preliminary data.</text>
</comment>
<accession>A0ABP1GHM3</accession>
<sequence length="106" mass="12496">MQNFKIRKLSLYQCENLIPSLNNNQIVELSLNECEIKSIIRTDKHPLTQSSKSALQRHSRCQRHSQVLITLRTRSKWQQERERRIARLIKIINSFKIGVLSISLVQ</sequence>
<keyword evidence="2" id="KW-1185">Reference proteome</keyword>
<organism evidence="1 2">
    <name type="scientific">Hexamita inflata</name>
    <dbReference type="NCBI Taxonomy" id="28002"/>
    <lineage>
        <taxon>Eukaryota</taxon>
        <taxon>Metamonada</taxon>
        <taxon>Diplomonadida</taxon>
        <taxon>Hexamitidae</taxon>
        <taxon>Hexamitinae</taxon>
        <taxon>Hexamita</taxon>
    </lineage>
</organism>
<evidence type="ECO:0000313" key="2">
    <source>
        <dbReference type="Proteomes" id="UP001642409"/>
    </source>
</evidence>
<dbReference type="Proteomes" id="UP001642409">
    <property type="component" value="Unassembled WGS sequence"/>
</dbReference>
<dbReference type="EMBL" id="CAXDID020000002">
    <property type="protein sequence ID" value="CAL5971403.1"/>
    <property type="molecule type" value="Genomic_DNA"/>
</dbReference>
<reference evidence="1 2" key="1">
    <citation type="submission" date="2024-07" db="EMBL/GenBank/DDBJ databases">
        <authorList>
            <person name="Akdeniz Z."/>
        </authorList>
    </citation>
    <scope>NUCLEOTIDE SEQUENCE [LARGE SCALE GENOMIC DNA]</scope>
</reference>
<proteinExistence type="predicted"/>